<evidence type="ECO:0000259" key="3">
    <source>
        <dbReference type="Pfam" id="PF11350"/>
    </source>
</evidence>
<sequence>MRPSTPQPPRRPSRPKRGPGRASSSTSGRRAAPSSSLRRNPAGHHSTGRRSSGESLDPASRRALIVARRERQQRRSRNRLFYGTTFLVAVVLVIVGLRIWGLHPGFALPLNSATTETPSPAPAEAAAAPSSRPPASGAASPTVQASSGPSASPSPSAPTLPPPRLDAEGFAHSDAVGDGTWTFAPAVPVSRPAAATVYRYVLRVEGGTHVDAAAAAPIVERILNDERGWPTAQNTSFEPVADPAAADFTFNIATPPSADALCAPLDTSGMWSCRNANNVVINSDRWNWGAVTYPDVDSYRTYVTNHEVGHFLGHEHEFCAGAGLKAPLMAQQSHDLAGGCVYNAWPTHDNQPGG</sequence>
<gene>
    <name evidence="4" type="ORF">FK256_06410</name>
</gene>
<evidence type="ECO:0000256" key="1">
    <source>
        <dbReference type="SAM" id="MobiDB-lite"/>
    </source>
</evidence>
<evidence type="ECO:0000256" key="2">
    <source>
        <dbReference type="SAM" id="Phobius"/>
    </source>
</evidence>
<dbReference type="GO" id="GO:0008237">
    <property type="term" value="F:metallopeptidase activity"/>
    <property type="evidence" value="ECO:0007669"/>
    <property type="project" value="InterPro"/>
</dbReference>
<name>A0A508A537_9ACTO</name>
<dbReference type="Pfam" id="PF11350">
    <property type="entry name" value="DUF3152"/>
    <property type="match status" value="1"/>
</dbReference>
<feature type="transmembrane region" description="Helical" evidence="2">
    <location>
        <begin position="80"/>
        <end position="101"/>
    </location>
</feature>
<feature type="compositionally biased region" description="Pro residues" evidence="1">
    <location>
        <begin position="155"/>
        <end position="164"/>
    </location>
</feature>
<dbReference type="InterPro" id="IPR024079">
    <property type="entry name" value="MetalloPept_cat_dom_sf"/>
</dbReference>
<dbReference type="InterPro" id="IPR022603">
    <property type="entry name" value="DUF3152"/>
</dbReference>
<feature type="region of interest" description="Disordered" evidence="1">
    <location>
        <begin position="1"/>
        <end position="60"/>
    </location>
</feature>
<keyword evidence="2" id="KW-1133">Transmembrane helix</keyword>
<feature type="compositionally biased region" description="Pro residues" evidence="1">
    <location>
        <begin position="1"/>
        <end position="10"/>
    </location>
</feature>
<dbReference type="Proteomes" id="UP000319010">
    <property type="component" value="Unassembled WGS sequence"/>
</dbReference>
<reference evidence="4 5" key="1">
    <citation type="submission" date="2019-06" db="EMBL/GenBank/DDBJ databases">
        <title>Draft genome sequence of Actinomyces johnsonii CCUG 34287T.</title>
        <authorList>
            <person name="Salva-Serra F."/>
            <person name="Cardew S."/>
            <person name="Moore E."/>
        </authorList>
    </citation>
    <scope>NUCLEOTIDE SEQUENCE [LARGE SCALE GENOMIC DNA]</scope>
    <source>
        <strain evidence="4 5">CCUG 34287</strain>
    </source>
</reference>
<evidence type="ECO:0000313" key="4">
    <source>
        <dbReference type="EMBL" id="TQD43554.1"/>
    </source>
</evidence>
<feature type="compositionally biased region" description="Low complexity" evidence="1">
    <location>
        <begin position="20"/>
        <end position="36"/>
    </location>
</feature>
<dbReference type="RefSeq" id="WP_141424154.1">
    <property type="nucleotide sequence ID" value="NZ_JASPFB010000022.1"/>
</dbReference>
<dbReference type="Gene3D" id="3.40.390.10">
    <property type="entry name" value="Collagenase (Catalytic Domain)"/>
    <property type="match status" value="1"/>
</dbReference>
<accession>A0A508A537</accession>
<feature type="region of interest" description="Disordered" evidence="1">
    <location>
        <begin position="113"/>
        <end position="171"/>
    </location>
</feature>
<feature type="domain" description="DUF3152" evidence="3">
    <location>
        <begin position="176"/>
        <end position="336"/>
    </location>
</feature>
<dbReference type="SUPFAM" id="SSF55486">
    <property type="entry name" value="Metalloproteases ('zincins'), catalytic domain"/>
    <property type="match status" value="1"/>
</dbReference>
<dbReference type="AlphaFoldDB" id="A0A508A537"/>
<organism evidence="4 5">
    <name type="scientific">Actinomyces johnsonii</name>
    <dbReference type="NCBI Taxonomy" id="544581"/>
    <lineage>
        <taxon>Bacteria</taxon>
        <taxon>Bacillati</taxon>
        <taxon>Actinomycetota</taxon>
        <taxon>Actinomycetes</taxon>
        <taxon>Actinomycetales</taxon>
        <taxon>Actinomycetaceae</taxon>
        <taxon>Actinomyces</taxon>
    </lineage>
</organism>
<evidence type="ECO:0000313" key="5">
    <source>
        <dbReference type="Proteomes" id="UP000319010"/>
    </source>
</evidence>
<dbReference type="EMBL" id="VICB01000006">
    <property type="protein sequence ID" value="TQD43554.1"/>
    <property type="molecule type" value="Genomic_DNA"/>
</dbReference>
<feature type="compositionally biased region" description="Low complexity" evidence="1">
    <location>
        <begin position="113"/>
        <end position="154"/>
    </location>
</feature>
<comment type="caution">
    <text evidence="4">The sequence shown here is derived from an EMBL/GenBank/DDBJ whole genome shotgun (WGS) entry which is preliminary data.</text>
</comment>
<keyword evidence="2" id="KW-0812">Transmembrane</keyword>
<protein>
    <submittedName>
        <fullName evidence="4">DUF3152 domain-containing protein</fullName>
    </submittedName>
</protein>
<keyword evidence="2" id="KW-0472">Membrane</keyword>
<proteinExistence type="predicted"/>